<evidence type="ECO:0000256" key="1">
    <source>
        <dbReference type="SAM" id="MobiDB-lite"/>
    </source>
</evidence>
<keyword evidence="3" id="KW-1185">Reference proteome</keyword>
<dbReference type="GeneID" id="73334982"/>
<dbReference type="RefSeq" id="XP_049135929.1">
    <property type="nucleotide sequence ID" value="XM_049279972.1"/>
</dbReference>
<accession>A0A9Q8SBZ2</accession>
<protein>
    <submittedName>
        <fullName evidence="2">Uncharacterized protein</fullName>
    </submittedName>
</protein>
<dbReference type="KEGG" id="clup:CLUP02_00926"/>
<dbReference type="AlphaFoldDB" id="A0A9Q8SBZ2"/>
<dbReference type="Proteomes" id="UP000830671">
    <property type="component" value="Chromosome 1"/>
</dbReference>
<sequence length="323" mass="36104">MYVSSNGQQPGSQRQVGEKASLRDCRKLPSTHRGTSALRTAIARKRSLGIRLAGIIPGEARDEAVVHETNLLTTMAGSDESQRVQLPGVLARPHLLDKRPHTTRILASKLQRSTVNWMKCRWKTPVTWCPANDLPVVKEAVSLFNYRGRGQANIRKTGAHHVLSQLRASNWADGWRPEYRPLPVFSMHYGSLFSDGLRSCAFPPWLDGYVPTSYRLRCTLKAERLSVAQRHFLSSSSLCLWDNLNFLPATHTTLNSYIFPSGPEQLLPPFNQPAPTHHHSGLAISTYQSPFTFHHHPVVAILFTFTTASPNDCPQTLPDNTSI</sequence>
<reference evidence="2" key="1">
    <citation type="journal article" date="2021" name="Mol. Plant Microbe Interact.">
        <title>Complete Genome Sequence of the Plant-Pathogenic Fungus Colletotrichum lupini.</title>
        <authorList>
            <person name="Baroncelli R."/>
            <person name="Pensec F."/>
            <person name="Da Lio D."/>
            <person name="Boufleur T."/>
            <person name="Vicente I."/>
            <person name="Sarrocco S."/>
            <person name="Picot A."/>
            <person name="Baraldi E."/>
            <person name="Sukno S."/>
            <person name="Thon M."/>
            <person name="Le Floch G."/>
        </authorList>
    </citation>
    <scope>NUCLEOTIDE SEQUENCE</scope>
    <source>
        <strain evidence="2">IMI 504893</strain>
    </source>
</reference>
<dbReference type="EMBL" id="CP019471">
    <property type="protein sequence ID" value="UQC74278.1"/>
    <property type="molecule type" value="Genomic_DNA"/>
</dbReference>
<gene>
    <name evidence="2" type="ORF">CLUP02_00926</name>
</gene>
<proteinExistence type="predicted"/>
<feature type="compositionally biased region" description="Basic and acidic residues" evidence="1">
    <location>
        <begin position="16"/>
        <end position="27"/>
    </location>
</feature>
<organism evidence="2 3">
    <name type="scientific">Colletotrichum lupini</name>
    <dbReference type="NCBI Taxonomy" id="145971"/>
    <lineage>
        <taxon>Eukaryota</taxon>
        <taxon>Fungi</taxon>
        <taxon>Dikarya</taxon>
        <taxon>Ascomycota</taxon>
        <taxon>Pezizomycotina</taxon>
        <taxon>Sordariomycetes</taxon>
        <taxon>Hypocreomycetidae</taxon>
        <taxon>Glomerellales</taxon>
        <taxon>Glomerellaceae</taxon>
        <taxon>Colletotrichum</taxon>
        <taxon>Colletotrichum acutatum species complex</taxon>
    </lineage>
</organism>
<evidence type="ECO:0000313" key="3">
    <source>
        <dbReference type="Proteomes" id="UP000830671"/>
    </source>
</evidence>
<feature type="compositionally biased region" description="Polar residues" evidence="1">
    <location>
        <begin position="1"/>
        <end position="15"/>
    </location>
</feature>
<evidence type="ECO:0000313" key="2">
    <source>
        <dbReference type="EMBL" id="UQC74278.1"/>
    </source>
</evidence>
<feature type="region of interest" description="Disordered" evidence="1">
    <location>
        <begin position="1"/>
        <end position="33"/>
    </location>
</feature>
<name>A0A9Q8SBZ2_9PEZI</name>